<sequence>MRPKLKERRLFSKLDLTCTRSTSAAIESNVLDFLQNIVISALEIYKYVILKNRVIETYSVSDASKLRTLLQRIELGDQRPSILLKRMLDLPGNHFSDDIFKSLWLDRLPENVKLVLVAPSGKLSSLAIMADKILDLVHQPSVNYTAASPNSSNNSTLEQKIE</sequence>
<gene>
    <name evidence="1" type="ORF">AVEN_235446_1</name>
</gene>
<proteinExistence type="predicted"/>
<dbReference type="PANTHER" id="PTHR33327">
    <property type="entry name" value="ENDONUCLEASE"/>
    <property type="match status" value="1"/>
</dbReference>
<dbReference type="PANTHER" id="PTHR33327:SF3">
    <property type="entry name" value="RNA-DIRECTED DNA POLYMERASE"/>
    <property type="match status" value="1"/>
</dbReference>
<evidence type="ECO:0000313" key="1">
    <source>
        <dbReference type="EMBL" id="GBL74515.1"/>
    </source>
</evidence>
<dbReference type="OrthoDB" id="6431310at2759"/>
<keyword evidence="2" id="KW-1185">Reference proteome</keyword>
<comment type="caution">
    <text evidence="1">The sequence shown here is derived from an EMBL/GenBank/DDBJ whole genome shotgun (WGS) entry which is preliminary data.</text>
</comment>
<organism evidence="1 2">
    <name type="scientific">Araneus ventricosus</name>
    <name type="common">Orbweaver spider</name>
    <name type="synonym">Epeira ventricosa</name>
    <dbReference type="NCBI Taxonomy" id="182803"/>
    <lineage>
        <taxon>Eukaryota</taxon>
        <taxon>Metazoa</taxon>
        <taxon>Ecdysozoa</taxon>
        <taxon>Arthropoda</taxon>
        <taxon>Chelicerata</taxon>
        <taxon>Arachnida</taxon>
        <taxon>Araneae</taxon>
        <taxon>Araneomorphae</taxon>
        <taxon>Entelegynae</taxon>
        <taxon>Araneoidea</taxon>
        <taxon>Araneidae</taxon>
        <taxon>Araneus</taxon>
    </lineage>
</organism>
<protein>
    <submittedName>
        <fullName evidence="1">Uncharacterized protein</fullName>
    </submittedName>
</protein>
<dbReference type="EMBL" id="BGPR01000005">
    <property type="protein sequence ID" value="GBL74515.1"/>
    <property type="molecule type" value="Genomic_DNA"/>
</dbReference>
<evidence type="ECO:0000313" key="2">
    <source>
        <dbReference type="Proteomes" id="UP000499080"/>
    </source>
</evidence>
<name>A0A4Y2A591_ARAVE</name>
<dbReference type="Proteomes" id="UP000499080">
    <property type="component" value="Unassembled WGS sequence"/>
</dbReference>
<accession>A0A4Y2A591</accession>
<reference evidence="1 2" key="1">
    <citation type="journal article" date="2019" name="Sci. Rep.">
        <title>Orb-weaving spider Araneus ventricosus genome elucidates the spidroin gene catalogue.</title>
        <authorList>
            <person name="Kono N."/>
            <person name="Nakamura H."/>
            <person name="Ohtoshi R."/>
            <person name="Moran D.A.P."/>
            <person name="Shinohara A."/>
            <person name="Yoshida Y."/>
            <person name="Fujiwara M."/>
            <person name="Mori M."/>
            <person name="Tomita M."/>
            <person name="Arakawa K."/>
        </authorList>
    </citation>
    <scope>NUCLEOTIDE SEQUENCE [LARGE SCALE GENOMIC DNA]</scope>
</reference>
<dbReference type="AlphaFoldDB" id="A0A4Y2A591"/>